<keyword evidence="1" id="KW-1133">Transmembrane helix</keyword>
<gene>
    <name evidence="2" type="ORF">FK178_13465</name>
</gene>
<dbReference type="EMBL" id="CP042476">
    <property type="protein sequence ID" value="QED38659.1"/>
    <property type="molecule type" value="Genomic_DNA"/>
</dbReference>
<organism evidence="2 3">
    <name type="scientific">Antarcticibacterium arcticum</name>
    <dbReference type="NCBI Taxonomy" id="2585771"/>
    <lineage>
        <taxon>Bacteria</taxon>
        <taxon>Pseudomonadati</taxon>
        <taxon>Bacteroidota</taxon>
        <taxon>Flavobacteriia</taxon>
        <taxon>Flavobacteriales</taxon>
        <taxon>Flavobacteriaceae</taxon>
        <taxon>Antarcticibacterium</taxon>
    </lineage>
</organism>
<evidence type="ECO:0000313" key="2">
    <source>
        <dbReference type="EMBL" id="QED38659.1"/>
    </source>
</evidence>
<dbReference type="Proteomes" id="UP000321954">
    <property type="component" value="Chromosome"/>
</dbReference>
<reference evidence="2 3" key="1">
    <citation type="submission" date="2019-08" db="EMBL/GenBank/DDBJ databases">
        <title>Antarcticibacterium arcticum sp. nov., a bacterium isolated from marine sediment of the Canadian Beaufort Sea.</title>
        <authorList>
            <person name="Lee Y.M."/>
            <person name="Baek K."/>
            <person name="Lee D.-H."/>
            <person name="Shin S.C."/>
            <person name="Jin Y.K."/>
            <person name="Park Y."/>
        </authorList>
    </citation>
    <scope>NUCLEOTIDE SEQUENCE [LARGE SCALE GENOMIC DNA]</scope>
    <source>
        <strain evidence="2 3">PAMC 28998</strain>
    </source>
</reference>
<feature type="transmembrane region" description="Helical" evidence="1">
    <location>
        <begin position="42"/>
        <end position="60"/>
    </location>
</feature>
<dbReference type="RefSeq" id="WP_146836245.1">
    <property type="nucleotide sequence ID" value="NZ_CP042476.1"/>
</dbReference>
<evidence type="ECO:0000313" key="3">
    <source>
        <dbReference type="Proteomes" id="UP000321954"/>
    </source>
</evidence>
<protein>
    <submittedName>
        <fullName evidence="2">Uncharacterized protein</fullName>
    </submittedName>
</protein>
<sequence length="131" mass="14863">MRKLKIKNILSLAAAVFGIITILASSAVLFDFSYNFKKEGNYPMFILVVNFISGWLYLLAAYGINYSKTFTLYLLPGILTMLFFSLSFFIQLMITGGMYETDTLVALFIRIAITGGLTYYVFNKSIKEIKQ</sequence>
<evidence type="ECO:0000256" key="1">
    <source>
        <dbReference type="SAM" id="Phobius"/>
    </source>
</evidence>
<keyword evidence="3" id="KW-1185">Reference proteome</keyword>
<feature type="transmembrane region" description="Helical" evidence="1">
    <location>
        <begin position="9"/>
        <end position="30"/>
    </location>
</feature>
<dbReference type="AlphaFoldDB" id="A0A5B8YRE3"/>
<keyword evidence="1" id="KW-0812">Transmembrane</keyword>
<keyword evidence="1" id="KW-0472">Membrane</keyword>
<proteinExistence type="predicted"/>
<dbReference type="OrthoDB" id="1122739at2"/>
<accession>A0A5B8YRE3</accession>
<feature type="transmembrane region" description="Helical" evidence="1">
    <location>
        <begin position="72"/>
        <end position="92"/>
    </location>
</feature>
<feature type="transmembrane region" description="Helical" evidence="1">
    <location>
        <begin position="104"/>
        <end position="122"/>
    </location>
</feature>
<dbReference type="KEGG" id="anp:FK178_13465"/>
<name>A0A5B8YRE3_9FLAO</name>